<organism evidence="2 3">
    <name type="scientific">Phocaeicola coprophilus DSM 18228 = JCM 13818</name>
    <dbReference type="NCBI Taxonomy" id="547042"/>
    <lineage>
        <taxon>Bacteria</taxon>
        <taxon>Pseudomonadati</taxon>
        <taxon>Bacteroidota</taxon>
        <taxon>Bacteroidia</taxon>
        <taxon>Bacteroidales</taxon>
        <taxon>Bacteroidaceae</taxon>
        <taxon>Phocaeicola</taxon>
    </lineage>
</organism>
<reference evidence="2 3" key="1">
    <citation type="submission" date="2008-12" db="EMBL/GenBank/DDBJ databases">
        <authorList>
            <person name="Fulton L."/>
            <person name="Clifton S."/>
            <person name="Fulton B."/>
            <person name="Xu J."/>
            <person name="Minx P."/>
            <person name="Pepin K.H."/>
            <person name="Johnson M."/>
            <person name="Bhonagiri V."/>
            <person name="Nash W.E."/>
            <person name="Mardis E.R."/>
            <person name="Wilson R.K."/>
        </authorList>
    </citation>
    <scope>NUCLEOTIDE SEQUENCE [LARGE SCALE GENOMIC DNA]</scope>
    <source>
        <strain evidence="2 3">DSM 18228</strain>
    </source>
</reference>
<dbReference type="AlphaFoldDB" id="S0F625"/>
<sequence>MAKKTTEKDVLIVRDEKTGELSVVAGLDADGSPKRTPAKAENAQSFLQFDRHGDVLDNFFKNFFRQCKEPSRFGFYRVAADQADKLMEVMKDLLKDPEANKELLAPHKVDTSGYEKQVKEEQTAGKTEQKQEEQ</sequence>
<accession>S0F625</accession>
<feature type="compositionally biased region" description="Basic and acidic residues" evidence="1">
    <location>
        <begin position="97"/>
        <end position="110"/>
    </location>
</feature>
<evidence type="ECO:0000256" key="1">
    <source>
        <dbReference type="SAM" id="MobiDB-lite"/>
    </source>
</evidence>
<name>S0F625_9BACT</name>
<proteinExistence type="predicted"/>
<keyword evidence="3" id="KW-1185">Reference proteome</keyword>
<dbReference type="EMBL" id="ACBW01000091">
    <property type="protein sequence ID" value="EEF75654.1"/>
    <property type="molecule type" value="Genomic_DNA"/>
</dbReference>
<evidence type="ECO:0000313" key="3">
    <source>
        <dbReference type="Proteomes" id="UP000014073"/>
    </source>
</evidence>
<feature type="region of interest" description="Disordered" evidence="1">
    <location>
        <begin position="97"/>
        <end position="134"/>
    </location>
</feature>
<dbReference type="STRING" id="547042.BACCOPRO_01144"/>
<dbReference type="eggNOG" id="ENOG502Z86V">
    <property type="taxonomic scope" value="Bacteria"/>
</dbReference>
<evidence type="ECO:0000313" key="2">
    <source>
        <dbReference type="EMBL" id="EEF75654.1"/>
    </source>
</evidence>
<gene>
    <name evidence="2" type="ORF">BACCOPRO_01144</name>
</gene>
<feature type="non-terminal residue" evidence="2">
    <location>
        <position position="134"/>
    </location>
</feature>
<protein>
    <submittedName>
        <fullName evidence="2">Uncharacterized protein</fullName>
    </submittedName>
</protein>
<dbReference type="Proteomes" id="UP000014073">
    <property type="component" value="Unassembled WGS sequence"/>
</dbReference>
<dbReference type="HOGENOM" id="CLU_1900522_0_0_10"/>
<feature type="compositionally biased region" description="Basic and acidic residues" evidence="1">
    <location>
        <begin position="116"/>
        <end position="134"/>
    </location>
</feature>
<comment type="caution">
    <text evidence="2">The sequence shown here is derived from an EMBL/GenBank/DDBJ whole genome shotgun (WGS) entry which is preliminary data.</text>
</comment>